<dbReference type="AlphaFoldDB" id="A0A238ZG74"/>
<evidence type="ECO:0000256" key="1">
    <source>
        <dbReference type="ARBA" id="ARBA00009764"/>
    </source>
</evidence>
<dbReference type="InterPro" id="IPR010809">
    <property type="entry name" value="FliD_C"/>
</dbReference>
<dbReference type="InterPro" id="IPR040026">
    <property type="entry name" value="FliD"/>
</dbReference>
<keyword evidence="9" id="KW-1185">Reference proteome</keyword>
<evidence type="ECO:0000256" key="4">
    <source>
        <dbReference type="ARBA" id="ARBA00023143"/>
    </source>
</evidence>
<accession>A0A238ZG74</accession>
<comment type="subcellular location">
    <subcellularLocation>
        <location evidence="5">Secreted</location>
    </subcellularLocation>
    <subcellularLocation>
        <location evidence="5">Bacterial flagellum</location>
    </subcellularLocation>
</comment>
<dbReference type="GO" id="GO:0005576">
    <property type="term" value="C:extracellular region"/>
    <property type="evidence" value="ECO:0007669"/>
    <property type="project" value="UniProtKB-SubCell"/>
</dbReference>
<keyword evidence="8" id="KW-0282">Flagellum</keyword>
<dbReference type="PANTHER" id="PTHR30288">
    <property type="entry name" value="FLAGELLAR CAP/ASSEMBLY PROTEIN FLID"/>
    <property type="match status" value="1"/>
</dbReference>
<dbReference type="InterPro" id="IPR003481">
    <property type="entry name" value="FliD_N"/>
</dbReference>
<dbReference type="EMBL" id="FZOB01000008">
    <property type="protein sequence ID" value="SNR81981.1"/>
    <property type="molecule type" value="Genomic_DNA"/>
</dbReference>
<evidence type="ECO:0000259" key="7">
    <source>
        <dbReference type="Pfam" id="PF07195"/>
    </source>
</evidence>
<dbReference type="GO" id="GO:0009421">
    <property type="term" value="C:bacterial-type flagellum filament cap"/>
    <property type="evidence" value="ECO:0007669"/>
    <property type="project" value="InterPro"/>
</dbReference>
<keyword evidence="8" id="KW-0966">Cell projection</keyword>
<keyword evidence="4 5" id="KW-0975">Bacterial flagellum</keyword>
<evidence type="ECO:0000313" key="8">
    <source>
        <dbReference type="EMBL" id="SNR81981.1"/>
    </source>
</evidence>
<dbReference type="Proteomes" id="UP000198405">
    <property type="component" value="Unassembled WGS sequence"/>
</dbReference>
<comment type="function">
    <text evidence="5">Required for morphogenesis and for the elongation of the flagellar filament by facilitating polymerization of the flagellin monomers at the tip of growing filament. Forms a capping structure, which prevents flagellin subunits (transported through the central channel of the flagellum) from leaking out without polymerization at the distal end.</text>
</comment>
<keyword evidence="5" id="KW-0964">Secreted</keyword>
<comment type="similarity">
    <text evidence="1 5">Belongs to the FliD family.</text>
</comment>
<gene>
    <name evidence="8" type="ORF">SAMN06265340_10841</name>
</gene>
<feature type="domain" description="Flagellar hook-associated protein 2 N-terminal" evidence="6">
    <location>
        <begin position="13"/>
        <end position="107"/>
    </location>
</feature>
<dbReference type="RefSeq" id="WP_089323260.1">
    <property type="nucleotide sequence ID" value="NZ_FZOB01000008.1"/>
</dbReference>
<keyword evidence="3" id="KW-0175">Coiled coil</keyword>
<feature type="domain" description="Flagellar hook-associated protein 2 C-terminal" evidence="7">
    <location>
        <begin position="227"/>
        <end position="430"/>
    </location>
</feature>
<dbReference type="Pfam" id="PF02465">
    <property type="entry name" value="FliD_N"/>
    <property type="match status" value="1"/>
</dbReference>
<evidence type="ECO:0000313" key="9">
    <source>
        <dbReference type="Proteomes" id="UP000198405"/>
    </source>
</evidence>
<dbReference type="GO" id="GO:0007155">
    <property type="term" value="P:cell adhesion"/>
    <property type="evidence" value="ECO:0007669"/>
    <property type="project" value="InterPro"/>
</dbReference>
<name>A0A238ZG74_9BACT</name>
<evidence type="ECO:0000256" key="5">
    <source>
        <dbReference type="RuleBase" id="RU362066"/>
    </source>
</evidence>
<proteinExistence type="inferred from homology"/>
<dbReference type="PANTHER" id="PTHR30288:SF0">
    <property type="entry name" value="FLAGELLAR HOOK-ASSOCIATED PROTEIN 2"/>
    <property type="match status" value="1"/>
</dbReference>
<comment type="subunit">
    <text evidence="2 5">Homopentamer.</text>
</comment>
<evidence type="ECO:0000256" key="2">
    <source>
        <dbReference type="ARBA" id="ARBA00011255"/>
    </source>
</evidence>
<dbReference type="Pfam" id="PF07195">
    <property type="entry name" value="FliD_C"/>
    <property type="match status" value="1"/>
</dbReference>
<dbReference type="GO" id="GO:0071973">
    <property type="term" value="P:bacterial-type flagellum-dependent cell motility"/>
    <property type="evidence" value="ECO:0007669"/>
    <property type="project" value="TreeGrafter"/>
</dbReference>
<reference evidence="9" key="1">
    <citation type="submission" date="2017-06" db="EMBL/GenBank/DDBJ databases">
        <authorList>
            <person name="Varghese N."/>
            <person name="Submissions S."/>
        </authorList>
    </citation>
    <scope>NUCLEOTIDE SEQUENCE [LARGE SCALE GENOMIC DNA]</scope>
    <source>
        <strain evidence="9">DSM 15668</strain>
    </source>
</reference>
<protein>
    <recommendedName>
        <fullName evidence="5">Flagellar hook-associated protein 2</fullName>
        <shortName evidence="5">HAP2</shortName>
    </recommendedName>
    <alternativeName>
        <fullName evidence="5">Flagellar cap protein</fullName>
    </alternativeName>
</protein>
<keyword evidence="8" id="KW-0969">Cilium</keyword>
<evidence type="ECO:0000259" key="6">
    <source>
        <dbReference type="Pfam" id="PF02465"/>
    </source>
</evidence>
<dbReference type="OrthoDB" id="9908at2"/>
<organism evidence="8 9">
    <name type="scientific">Desulfurobacterium atlanticum</name>
    <dbReference type="NCBI Taxonomy" id="240169"/>
    <lineage>
        <taxon>Bacteria</taxon>
        <taxon>Pseudomonadati</taxon>
        <taxon>Aquificota</taxon>
        <taxon>Aquificia</taxon>
        <taxon>Desulfurobacteriales</taxon>
        <taxon>Desulfurobacteriaceae</taxon>
        <taxon>Desulfurobacterium</taxon>
    </lineage>
</organism>
<sequence length="450" mass="48726">MAGELYLSNLAGNFDYQQILDQMYAVKSIKIQQYQVREQTLQAKVSALGKFNSLLSGFKSAVEPLFDDTIFDTKSVAVSDDSKISASISDETLVDSGTSFDVSVVQLPENDIWLSQSGVSSLDTAVATTGGTLQISYGGSVVATIDYDTDLGTDTPSTLQEIADAINSQQEDVKATVFFDGTNYRLLLSGNSTGADNTISITEIGGGDLLDVLQLGDNYTSSHVQTAQDAIIEIYGAQLTSPNGVFNDVVPGLSITAKDLTTTPVNVSVSNDYSKIKSALSSIVDAYNKIVDFISQNTGKGGVLAGDTTLSTIRSTIFSKLAPLSKFGIFDVDDNTGHISLNSENLDKALNDNFDAIKEAVTVDLKNNLQDYLDYLTGPTGPITSEQNAYNRQIDYIEKQIDFTNEMIKREMESLKKQLIQTQLFMAKMQDVQARLAQTFTSLNTSTQNK</sequence>
<evidence type="ECO:0000256" key="3">
    <source>
        <dbReference type="ARBA" id="ARBA00023054"/>
    </source>
</evidence>
<dbReference type="GO" id="GO:0009424">
    <property type="term" value="C:bacterial-type flagellum hook"/>
    <property type="evidence" value="ECO:0007669"/>
    <property type="project" value="UniProtKB-UniRule"/>
</dbReference>